<reference evidence="2 3" key="1">
    <citation type="submission" date="2018-06" db="EMBL/GenBank/DDBJ databases">
        <authorList>
            <consortium name="Pathogen Informatics"/>
            <person name="Doyle S."/>
        </authorList>
    </citation>
    <scope>NUCLEOTIDE SEQUENCE [LARGE SCALE GENOMIC DNA]</scope>
    <source>
        <strain evidence="2 3">NCTC13163</strain>
    </source>
</reference>
<evidence type="ECO:0000313" key="3">
    <source>
        <dbReference type="Proteomes" id="UP000254060"/>
    </source>
</evidence>
<accession>A0A377FWR9</accession>
<dbReference type="AlphaFoldDB" id="A0A377FWR9"/>
<dbReference type="RefSeq" id="WP_029333726.1">
    <property type="nucleotide sequence ID" value="NZ_UGGP01000001.1"/>
</dbReference>
<proteinExistence type="predicted"/>
<feature type="transmembrane region" description="Helical" evidence="1">
    <location>
        <begin position="6"/>
        <end position="23"/>
    </location>
</feature>
<evidence type="ECO:0000256" key="1">
    <source>
        <dbReference type="SAM" id="Phobius"/>
    </source>
</evidence>
<dbReference type="STRING" id="1397694.GCA_000702585_00103"/>
<dbReference type="EMBL" id="UGGP01000001">
    <property type="protein sequence ID" value="STO09261.1"/>
    <property type="molecule type" value="Genomic_DNA"/>
</dbReference>
<gene>
    <name evidence="2" type="ORF">NCTC13163_02678</name>
</gene>
<name>A0A377FWR9_9BACL</name>
<keyword evidence="1" id="KW-0812">Transmembrane</keyword>
<keyword evidence="1" id="KW-1133">Transmembrane helix</keyword>
<organism evidence="2 3">
    <name type="scientific">Exiguobacterium aurantiacum</name>
    <dbReference type="NCBI Taxonomy" id="33987"/>
    <lineage>
        <taxon>Bacteria</taxon>
        <taxon>Bacillati</taxon>
        <taxon>Bacillota</taxon>
        <taxon>Bacilli</taxon>
        <taxon>Bacillales</taxon>
        <taxon>Bacillales Family XII. Incertae Sedis</taxon>
        <taxon>Exiguobacterium</taxon>
    </lineage>
</organism>
<sequence>MDWSVILLIVSLLLNGFLLNIVIEQAKGISTLRRNLIRTEPIVPDDALTASIKEKIDTDGVITAINF</sequence>
<dbReference type="OrthoDB" id="2357230at2"/>
<protein>
    <submittedName>
        <fullName evidence="2">Uncharacterized protein</fullName>
    </submittedName>
</protein>
<keyword evidence="1" id="KW-0472">Membrane</keyword>
<evidence type="ECO:0000313" key="2">
    <source>
        <dbReference type="EMBL" id="STO09261.1"/>
    </source>
</evidence>
<dbReference type="Proteomes" id="UP000254060">
    <property type="component" value="Unassembled WGS sequence"/>
</dbReference>